<dbReference type="RefSeq" id="WP_259291189.1">
    <property type="nucleotide sequence ID" value="NZ_JANUXW010000002.1"/>
</dbReference>
<protein>
    <submittedName>
        <fullName evidence="2">DUF2846 domain-containing protein</fullName>
    </submittedName>
</protein>
<organism evidence="2 3">
    <name type="scientific">Neisseria montereyensis</name>
    <dbReference type="NCBI Taxonomy" id="2973938"/>
    <lineage>
        <taxon>Bacteria</taxon>
        <taxon>Pseudomonadati</taxon>
        <taxon>Pseudomonadota</taxon>
        <taxon>Betaproteobacteria</taxon>
        <taxon>Neisseriales</taxon>
        <taxon>Neisseriaceae</taxon>
        <taxon>Neisseria</taxon>
    </lineage>
</organism>
<reference evidence="2" key="2">
    <citation type="journal article" date="2023" name="Curr. Microbiol.">
        <title>Neisseria montereyensis sp. nov., Isolated from Oropharynx of California Sea Lion (Zalophus californianus): Genomic, Phylogenetic, and Phenotypic Study.</title>
        <authorList>
            <person name="Volokhov D.V."/>
            <person name="Zagorodnyaya T.A."/>
            <person name="Furtak V.A."/>
            <person name="Nattanmai G."/>
            <person name="Randall L."/>
            <person name="Jose S."/>
            <person name="Gao Y."/>
            <person name="Gulland F.M."/>
            <person name="Eisenberg T."/>
            <person name="Delmonte P."/>
            <person name="Blom J."/>
            <person name="Mitchell K.K."/>
        </authorList>
    </citation>
    <scope>NUCLEOTIDE SEQUENCE</scope>
    <source>
        <strain evidence="2">CSL10203-ORH2</strain>
    </source>
</reference>
<comment type="caution">
    <text evidence="2">The sequence shown here is derived from an EMBL/GenBank/DDBJ whole genome shotgun (WGS) entry which is preliminary data.</text>
</comment>
<accession>A0ABT2FCZ8</accession>
<reference evidence="2" key="1">
    <citation type="submission" date="2022-08" db="EMBL/GenBank/DDBJ databases">
        <authorList>
            <person name="Volokhov D.V."/>
            <person name="Furtak V.A."/>
            <person name="Zagorodnyaya T.A."/>
        </authorList>
    </citation>
    <scope>NUCLEOTIDE SEQUENCE</scope>
    <source>
        <strain evidence="2">CSL10203-ORH2</strain>
    </source>
</reference>
<dbReference type="EMBL" id="JANUXW010000002">
    <property type="protein sequence ID" value="MCS4533388.1"/>
    <property type="molecule type" value="Genomic_DNA"/>
</dbReference>
<gene>
    <name evidence="2" type="ORF">NXS09_03620</name>
</gene>
<evidence type="ECO:0000259" key="1">
    <source>
        <dbReference type="Pfam" id="PF11008"/>
    </source>
</evidence>
<dbReference type="Proteomes" id="UP001166947">
    <property type="component" value="Unassembled WGS sequence"/>
</dbReference>
<sequence>MNMEQPAEGQSKIYVYRTKSIKGGAVHFDVNANETYIGHLRNGGYIAADVVPGDYEIWARTEAKGGVNIPLKPNEIQCVKASVGFGLLVGRPKFQQVPLEQCQAEITNTVHSI</sequence>
<proteinExistence type="predicted"/>
<evidence type="ECO:0000313" key="3">
    <source>
        <dbReference type="Proteomes" id="UP001166947"/>
    </source>
</evidence>
<dbReference type="InterPro" id="IPR022548">
    <property type="entry name" value="DUF2846"/>
</dbReference>
<name>A0ABT2FCZ8_9NEIS</name>
<dbReference type="Pfam" id="PF11008">
    <property type="entry name" value="DUF2846"/>
    <property type="match status" value="1"/>
</dbReference>
<feature type="domain" description="DUF2846" evidence="1">
    <location>
        <begin position="8"/>
        <end position="65"/>
    </location>
</feature>
<evidence type="ECO:0000313" key="2">
    <source>
        <dbReference type="EMBL" id="MCS4533388.1"/>
    </source>
</evidence>
<keyword evidence="3" id="KW-1185">Reference proteome</keyword>